<organism evidence="2 3">
    <name type="scientific">Lentinus brumalis</name>
    <dbReference type="NCBI Taxonomy" id="2498619"/>
    <lineage>
        <taxon>Eukaryota</taxon>
        <taxon>Fungi</taxon>
        <taxon>Dikarya</taxon>
        <taxon>Basidiomycota</taxon>
        <taxon>Agaricomycotina</taxon>
        <taxon>Agaricomycetes</taxon>
        <taxon>Polyporales</taxon>
        <taxon>Polyporaceae</taxon>
        <taxon>Lentinus</taxon>
    </lineage>
</organism>
<feature type="region of interest" description="Disordered" evidence="1">
    <location>
        <begin position="1"/>
        <end position="38"/>
    </location>
</feature>
<keyword evidence="3" id="KW-1185">Reference proteome</keyword>
<feature type="compositionally biased region" description="Basic and acidic residues" evidence="1">
    <location>
        <begin position="21"/>
        <end position="33"/>
    </location>
</feature>
<dbReference type="Proteomes" id="UP000256964">
    <property type="component" value="Unassembled WGS sequence"/>
</dbReference>
<proteinExistence type="predicted"/>
<name>A0A371DJZ5_9APHY</name>
<evidence type="ECO:0000313" key="2">
    <source>
        <dbReference type="EMBL" id="RDX52828.1"/>
    </source>
</evidence>
<accession>A0A371DJZ5</accession>
<evidence type="ECO:0000256" key="1">
    <source>
        <dbReference type="SAM" id="MobiDB-lite"/>
    </source>
</evidence>
<gene>
    <name evidence="2" type="ORF">OH76DRAFT_1416503</name>
</gene>
<feature type="compositionally biased region" description="Basic and acidic residues" evidence="1">
    <location>
        <begin position="153"/>
        <end position="167"/>
    </location>
</feature>
<dbReference type="EMBL" id="KZ857389">
    <property type="protein sequence ID" value="RDX52828.1"/>
    <property type="molecule type" value="Genomic_DNA"/>
</dbReference>
<protein>
    <submittedName>
        <fullName evidence="2">Uncharacterized protein</fullName>
    </submittedName>
</protein>
<evidence type="ECO:0000313" key="3">
    <source>
        <dbReference type="Proteomes" id="UP000256964"/>
    </source>
</evidence>
<feature type="region of interest" description="Disordered" evidence="1">
    <location>
        <begin position="153"/>
        <end position="223"/>
    </location>
</feature>
<reference evidence="2 3" key="1">
    <citation type="journal article" date="2018" name="Biotechnol. Biofuels">
        <title>Integrative visual omics of the white-rot fungus Polyporus brumalis exposes the biotechnological potential of its oxidative enzymes for delignifying raw plant biomass.</title>
        <authorList>
            <person name="Miyauchi S."/>
            <person name="Rancon A."/>
            <person name="Drula E."/>
            <person name="Hage H."/>
            <person name="Chaduli D."/>
            <person name="Favel A."/>
            <person name="Grisel S."/>
            <person name="Henrissat B."/>
            <person name="Herpoel-Gimbert I."/>
            <person name="Ruiz-Duenas F.J."/>
            <person name="Chevret D."/>
            <person name="Hainaut M."/>
            <person name="Lin J."/>
            <person name="Wang M."/>
            <person name="Pangilinan J."/>
            <person name="Lipzen A."/>
            <person name="Lesage-Meessen L."/>
            <person name="Navarro D."/>
            <person name="Riley R."/>
            <person name="Grigoriev I.V."/>
            <person name="Zhou S."/>
            <person name="Raouche S."/>
            <person name="Rosso M.N."/>
        </authorList>
    </citation>
    <scope>NUCLEOTIDE SEQUENCE [LARGE SCALE GENOMIC DNA]</scope>
    <source>
        <strain evidence="2 3">BRFM 1820</strain>
    </source>
</reference>
<sequence>MPSLKDRRRSEEARGRKRRREERAEDSERRGQDEREEATVYARWTGYGAQHERPGGRKVQAHVYATETKPTSPLEEGRRIRILAMPAARRVAPDASIDHYNLYDPHVRGEVIRIIKTNEGWARATVINECRGNAVGVIDLDFPFLLGVTVSRRDAESSRETTNRSEDTPEGADEWKGTPGGLPCGGPRCKLEPRIDEGMTSFRTTPKKRRGQTTRESGDGQAEEGIYQLHYWMKYEGY</sequence>
<feature type="compositionally biased region" description="Basic and acidic residues" evidence="1">
    <location>
        <begin position="1"/>
        <end position="14"/>
    </location>
</feature>
<dbReference type="AlphaFoldDB" id="A0A371DJZ5"/>
<dbReference type="OrthoDB" id="2734537at2759"/>